<evidence type="ECO:0000313" key="3">
    <source>
        <dbReference type="EMBL" id="ORY45341.1"/>
    </source>
</evidence>
<keyword evidence="2" id="KW-0812">Transmembrane</keyword>
<feature type="region of interest" description="Disordered" evidence="1">
    <location>
        <begin position="295"/>
        <end position="335"/>
    </location>
</feature>
<dbReference type="AlphaFoldDB" id="A0A1Y2CE49"/>
<feature type="compositionally biased region" description="Low complexity" evidence="1">
    <location>
        <begin position="298"/>
        <end position="335"/>
    </location>
</feature>
<dbReference type="Proteomes" id="UP000193642">
    <property type="component" value="Unassembled WGS sequence"/>
</dbReference>
<keyword evidence="4" id="KW-1185">Reference proteome</keyword>
<evidence type="ECO:0000313" key="4">
    <source>
        <dbReference type="Proteomes" id="UP000193642"/>
    </source>
</evidence>
<keyword evidence="2" id="KW-1133">Transmembrane helix</keyword>
<feature type="transmembrane region" description="Helical" evidence="2">
    <location>
        <begin position="335"/>
        <end position="356"/>
    </location>
</feature>
<organism evidence="3 4">
    <name type="scientific">Rhizoclosmatium globosum</name>
    <dbReference type="NCBI Taxonomy" id="329046"/>
    <lineage>
        <taxon>Eukaryota</taxon>
        <taxon>Fungi</taxon>
        <taxon>Fungi incertae sedis</taxon>
        <taxon>Chytridiomycota</taxon>
        <taxon>Chytridiomycota incertae sedis</taxon>
        <taxon>Chytridiomycetes</taxon>
        <taxon>Chytridiales</taxon>
        <taxon>Chytriomycetaceae</taxon>
        <taxon>Rhizoclosmatium</taxon>
    </lineage>
</organism>
<gene>
    <name evidence="3" type="ORF">BCR33DRAFT_850176</name>
</gene>
<keyword evidence="2" id="KW-0472">Membrane</keyword>
<comment type="caution">
    <text evidence="3">The sequence shown here is derived from an EMBL/GenBank/DDBJ whole genome shotgun (WGS) entry which is preliminary data.</text>
</comment>
<accession>A0A1Y2CE49</accession>
<sequence length="357" mass="37023">MSVSQACNYALTALQQEFSACGKAPNSNATTDCNCTSLDPESVNAYCNFPENDRNTWTTSYSAAVDARMNACLAVNKPVVPATVIALPSDIPNPWAVQTGPLTPACNYILTGFGQRFRNCGKGPDTKAIDTCICTGLYTESLLAYCDLPGNDKSSWFNDYQSGVSTRATSCANVGLSVQPIPLVPLPNNIPNPIKDTPTPAPLTPACNYVLDAFGQRFRNCGKGADAASANTCICTGLFTESLLAYCDLPGNDKSRWFSDYQSGVSARSDSCAKVGLALTPIPILSLPDNIPNPLNDTSASTSTSVVAPSPIPPTKTTSAAADAKTSTPSKPTTVVGSGAGSIGLGGALVLAVAVLI</sequence>
<evidence type="ECO:0000256" key="1">
    <source>
        <dbReference type="SAM" id="MobiDB-lite"/>
    </source>
</evidence>
<dbReference type="EMBL" id="MCGO01000020">
    <property type="protein sequence ID" value="ORY45341.1"/>
    <property type="molecule type" value="Genomic_DNA"/>
</dbReference>
<evidence type="ECO:0000256" key="2">
    <source>
        <dbReference type="SAM" id="Phobius"/>
    </source>
</evidence>
<proteinExistence type="predicted"/>
<protein>
    <submittedName>
        <fullName evidence="3">Uncharacterized protein</fullName>
    </submittedName>
</protein>
<name>A0A1Y2CE49_9FUNG</name>
<reference evidence="3 4" key="1">
    <citation type="submission" date="2016-07" db="EMBL/GenBank/DDBJ databases">
        <title>Pervasive Adenine N6-methylation of Active Genes in Fungi.</title>
        <authorList>
            <consortium name="DOE Joint Genome Institute"/>
            <person name="Mondo S.J."/>
            <person name="Dannebaum R.O."/>
            <person name="Kuo R.C."/>
            <person name="Labutti K."/>
            <person name="Haridas S."/>
            <person name="Kuo A."/>
            <person name="Salamov A."/>
            <person name="Ahrendt S.R."/>
            <person name="Lipzen A."/>
            <person name="Sullivan W."/>
            <person name="Andreopoulos W.B."/>
            <person name="Clum A."/>
            <person name="Lindquist E."/>
            <person name="Daum C."/>
            <person name="Ramamoorthy G.K."/>
            <person name="Gryganskyi A."/>
            <person name="Culley D."/>
            <person name="Magnuson J.K."/>
            <person name="James T.Y."/>
            <person name="O'Malley M.A."/>
            <person name="Stajich J.E."/>
            <person name="Spatafora J.W."/>
            <person name="Visel A."/>
            <person name="Grigoriev I.V."/>
        </authorList>
    </citation>
    <scope>NUCLEOTIDE SEQUENCE [LARGE SCALE GENOMIC DNA]</scope>
    <source>
        <strain evidence="3 4">JEL800</strain>
    </source>
</reference>
<dbReference type="OrthoDB" id="2167018at2759"/>